<name>A0A811N827_9POAL</name>
<sequence length="70" mass="8319">MSQRGDTKEHFFSEADMEMINLDNRLKDLVKTNPKMVKKMLRNREYAAQLKVQKANHIQDLQRRADALKM</sequence>
<dbReference type="AlphaFoldDB" id="A0A811N827"/>
<keyword evidence="2" id="KW-1185">Reference proteome</keyword>
<proteinExistence type="predicted"/>
<accession>A0A811N827</accession>
<comment type="caution">
    <text evidence="1">The sequence shown here is derived from an EMBL/GenBank/DDBJ whole genome shotgun (WGS) entry which is preliminary data.</text>
</comment>
<evidence type="ECO:0000313" key="1">
    <source>
        <dbReference type="EMBL" id="CAD6219778.1"/>
    </source>
</evidence>
<gene>
    <name evidence="1" type="ORF">NCGR_LOCUS13385</name>
</gene>
<reference evidence="1" key="1">
    <citation type="submission" date="2020-10" db="EMBL/GenBank/DDBJ databases">
        <authorList>
            <person name="Han B."/>
            <person name="Lu T."/>
            <person name="Zhao Q."/>
            <person name="Huang X."/>
            <person name="Zhao Y."/>
        </authorList>
    </citation>
    <scope>NUCLEOTIDE SEQUENCE</scope>
</reference>
<dbReference type="Proteomes" id="UP000604825">
    <property type="component" value="Unassembled WGS sequence"/>
</dbReference>
<organism evidence="1 2">
    <name type="scientific">Miscanthus lutarioriparius</name>
    <dbReference type="NCBI Taxonomy" id="422564"/>
    <lineage>
        <taxon>Eukaryota</taxon>
        <taxon>Viridiplantae</taxon>
        <taxon>Streptophyta</taxon>
        <taxon>Embryophyta</taxon>
        <taxon>Tracheophyta</taxon>
        <taxon>Spermatophyta</taxon>
        <taxon>Magnoliopsida</taxon>
        <taxon>Liliopsida</taxon>
        <taxon>Poales</taxon>
        <taxon>Poaceae</taxon>
        <taxon>PACMAD clade</taxon>
        <taxon>Panicoideae</taxon>
        <taxon>Andropogonodae</taxon>
        <taxon>Andropogoneae</taxon>
        <taxon>Saccharinae</taxon>
        <taxon>Miscanthus</taxon>
    </lineage>
</organism>
<evidence type="ECO:0000313" key="2">
    <source>
        <dbReference type="Proteomes" id="UP000604825"/>
    </source>
</evidence>
<protein>
    <submittedName>
        <fullName evidence="1">Uncharacterized protein</fullName>
    </submittedName>
</protein>
<dbReference type="EMBL" id="CAJGYO010000003">
    <property type="protein sequence ID" value="CAD6219778.1"/>
    <property type="molecule type" value="Genomic_DNA"/>
</dbReference>